<dbReference type="CDD" id="cd00085">
    <property type="entry name" value="HNHc"/>
    <property type="match status" value="1"/>
</dbReference>
<sequence>MRRPCLGCGELIARGNRCGPCTPKVPTRAVAHAGTDSRWRRLSLKARKLQPFCIDCRTTRNLTADHLLPVSEFPELAYEIENLTVRCRSCNSIRGTTWTTADAEEVLSRLLRAQKHARKVRYARLIPIAQRAAQGGGIPPSSSPNTCLGSRNHELFGNGYHFDREIR</sequence>
<keyword evidence="3" id="KW-1185">Reference proteome</keyword>
<dbReference type="InterPro" id="IPR002711">
    <property type="entry name" value="HNH"/>
</dbReference>
<dbReference type="GO" id="GO:0004519">
    <property type="term" value="F:endonuclease activity"/>
    <property type="evidence" value="ECO:0007669"/>
    <property type="project" value="UniProtKB-KW"/>
</dbReference>
<dbReference type="EMBL" id="FNSA01000003">
    <property type="protein sequence ID" value="SEC94366.1"/>
    <property type="molecule type" value="Genomic_DNA"/>
</dbReference>
<keyword evidence="2" id="KW-0378">Hydrolase</keyword>
<evidence type="ECO:0000313" key="2">
    <source>
        <dbReference type="EMBL" id="SEC94366.1"/>
    </source>
</evidence>
<dbReference type="GO" id="GO:0003676">
    <property type="term" value="F:nucleic acid binding"/>
    <property type="evidence" value="ECO:0007669"/>
    <property type="project" value="InterPro"/>
</dbReference>
<dbReference type="AlphaFoldDB" id="A0A1H4WM51"/>
<dbReference type="Proteomes" id="UP000182241">
    <property type="component" value="Unassembled WGS sequence"/>
</dbReference>
<dbReference type="GO" id="GO:0008270">
    <property type="term" value="F:zinc ion binding"/>
    <property type="evidence" value="ECO:0007669"/>
    <property type="project" value="InterPro"/>
</dbReference>
<gene>
    <name evidence="2" type="ORF">SAMN04489793_3608</name>
</gene>
<dbReference type="InterPro" id="IPR003615">
    <property type="entry name" value="HNH_nuc"/>
</dbReference>
<evidence type="ECO:0000259" key="1">
    <source>
        <dbReference type="Pfam" id="PF01844"/>
    </source>
</evidence>
<accession>A0A1H4WM51</accession>
<feature type="domain" description="HNH" evidence="1">
    <location>
        <begin position="53"/>
        <end position="95"/>
    </location>
</feature>
<proteinExistence type="predicted"/>
<name>A0A1H4WM51_TSUTY</name>
<protein>
    <submittedName>
        <fullName evidence="2">HNH endonuclease</fullName>
    </submittedName>
</protein>
<reference evidence="3" key="1">
    <citation type="submission" date="2016-10" db="EMBL/GenBank/DDBJ databases">
        <authorList>
            <person name="Varghese N."/>
            <person name="Submissions S."/>
        </authorList>
    </citation>
    <scope>NUCLEOTIDE SEQUENCE [LARGE SCALE GENOMIC DNA]</scope>
    <source>
        <strain evidence="3">DSM 44234</strain>
    </source>
</reference>
<evidence type="ECO:0000313" key="3">
    <source>
        <dbReference type="Proteomes" id="UP000182241"/>
    </source>
</evidence>
<dbReference type="Gene3D" id="1.10.30.50">
    <property type="match status" value="1"/>
</dbReference>
<dbReference type="OrthoDB" id="4578716at2"/>
<dbReference type="STRING" id="57704.SAMN04489793_3608"/>
<dbReference type="Pfam" id="PF01844">
    <property type="entry name" value="HNH"/>
    <property type="match status" value="1"/>
</dbReference>
<keyword evidence="2" id="KW-0255">Endonuclease</keyword>
<organism evidence="2 3">
    <name type="scientific">Tsukamurella tyrosinosolvens</name>
    <dbReference type="NCBI Taxonomy" id="57704"/>
    <lineage>
        <taxon>Bacteria</taxon>
        <taxon>Bacillati</taxon>
        <taxon>Actinomycetota</taxon>
        <taxon>Actinomycetes</taxon>
        <taxon>Mycobacteriales</taxon>
        <taxon>Tsukamurellaceae</taxon>
        <taxon>Tsukamurella</taxon>
    </lineage>
</organism>
<keyword evidence="2" id="KW-0540">Nuclease</keyword>